<dbReference type="Proteomes" id="UP000041770">
    <property type="component" value="Unassembled WGS sequence"/>
</dbReference>
<dbReference type="AntiFam" id="ANF00206">
    <property type="entry name" value="Shadow ORF (opposite sucB)"/>
</dbReference>
<accession>A0A656AP38</accession>
<evidence type="ECO:0000313" key="1">
    <source>
        <dbReference type="EMBL" id="CSD24226.1"/>
    </source>
</evidence>
<protein>
    <submittedName>
        <fullName evidence="1">Uncharacterized protein</fullName>
    </submittedName>
</protein>
<name>A0A656AP38_VIBCL</name>
<proteinExistence type="predicted"/>
<evidence type="ECO:0000313" key="2">
    <source>
        <dbReference type="Proteomes" id="UP000041770"/>
    </source>
</evidence>
<sequence>MIGVDISEPNTPPLVMVKLPPVSSSTVNLPSRPFSASSLMPFSICAKLKVSQFFSTGVTRPRGVDTAMLTSK</sequence>
<gene>
    <name evidence="1" type="ORF">ERS013200_03646</name>
</gene>
<dbReference type="AlphaFoldDB" id="A0A656AP38"/>
<reference evidence="1 2" key="1">
    <citation type="submission" date="2015-07" db="EMBL/GenBank/DDBJ databases">
        <authorList>
            <consortium name="Pathogen Informatics"/>
        </authorList>
    </citation>
    <scope>NUCLEOTIDE SEQUENCE [LARGE SCALE GENOMIC DNA]</scope>
    <source>
        <strain evidence="1 2">A316</strain>
    </source>
</reference>
<dbReference type="EMBL" id="CWQY01000040">
    <property type="protein sequence ID" value="CSD24226.1"/>
    <property type="molecule type" value="Genomic_DNA"/>
</dbReference>
<organism evidence="1 2">
    <name type="scientific">Vibrio cholerae</name>
    <dbReference type="NCBI Taxonomy" id="666"/>
    <lineage>
        <taxon>Bacteria</taxon>
        <taxon>Pseudomonadati</taxon>
        <taxon>Pseudomonadota</taxon>
        <taxon>Gammaproteobacteria</taxon>
        <taxon>Vibrionales</taxon>
        <taxon>Vibrionaceae</taxon>
        <taxon>Vibrio</taxon>
    </lineage>
</organism>